<name>A0A4Y2J2Z5_ARAVE</name>
<proteinExistence type="predicted"/>
<feature type="non-terminal residue" evidence="2">
    <location>
        <position position="1"/>
    </location>
</feature>
<organism evidence="2 3">
    <name type="scientific">Araneus ventricosus</name>
    <name type="common">Orbweaver spider</name>
    <name type="synonym">Epeira ventricosa</name>
    <dbReference type="NCBI Taxonomy" id="182803"/>
    <lineage>
        <taxon>Eukaryota</taxon>
        <taxon>Metazoa</taxon>
        <taxon>Ecdysozoa</taxon>
        <taxon>Arthropoda</taxon>
        <taxon>Chelicerata</taxon>
        <taxon>Arachnida</taxon>
        <taxon>Araneae</taxon>
        <taxon>Araneomorphae</taxon>
        <taxon>Entelegynae</taxon>
        <taxon>Araneoidea</taxon>
        <taxon>Araneidae</taxon>
        <taxon>Araneus</taxon>
    </lineage>
</organism>
<sequence>AHGDLKRGHSSKSLGRGGLVVRSRSPRVPGSKPDSTEDTPCMWARYTLNYMLEIKRPHAGVARKFGKEMPAQVSPSSFVRGSKLRGRTKLVLVLLQNWTLI</sequence>
<comment type="caution">
    <text evidence="2">The sequence shown here is derived from an EMBL/GenBank/DDBJ whole genome shotgun (WGS) entry which is preliminary data.</text>
</comment>
<keyword evidence="3" id="KW-1185">Reference proteome</keyword>
<reference evidence="2 3" key="1">
    <citation type="journal article" date="2019" name="Sci. Rep.">
        <title>Orb-weaving spider Araneus ventricosus genome elucidates the spidroin gene catalogue.</title>
        <authorList>
            <person name="Kono N."/>
            <person name="Nakamura H."/>
            <person name="Ohtoshi R."/>
            <person name="Moran D.A.P."/>
            <person name="Shinohara A."/>
            <person name="Yoshida Y."/>
            <person name="Fujiwara M."/>
            <person name="Mori M."/>
            <person name="Tomita M."/>
            <person name="Arakawa K."/>
        </authorList>
    </citation>
    <scope>NUCLEOTIDE SEQUENCE [LARGE SCALE GENOMIC DNA]</scope>
</reference>
<dbReference type="EMBL" id="BGPR01003122">
    <property type="protein sequence ID" value="GBM83949.1"/>
    <property type="molecule type" value="Genomic_DNA"/>
</dbReference>
<accession>A0A4Y2J2Z5</accession>
<gene>
    <name evidence="2" type="ORF">AVEN_100086_1</name>
</gene>
<dbReference type="AlphaFoldDB" id="A0A4Y2J2Z5"/>
<evidence type="ECO:0000313" key="2">
    <source>
        <dbReference type="EMBL" id="GBM83949.1"/>
    </source>
</evidence>
<evidence type="ECO:0000313" key="3">
    <source>
        <dbReference type="Proteomes" id="UP000499080"/>
    </source>
</evidence>
<protein>
    <submittedName>
        <fullName evidence="2">Uncharacterized protein</fullName>
    </submittedName>
</protein>
<feature type="region of interest" description="Disordered" evidence="1">
    <location>
        <begin position="1"/>
        <end position="39"/>
    </location>
</feature>
<dbReference type="Proteomes" id="UP000499080">
    <property type="component" value="Unassembled WGS sequence"/>
</dbReference>
<evidence type="ECO:0000256" key="1">
    <source>
        <dbReference type="SAM" id="MobiDB-lite"/>
    </source>
</evidence>